<dbReference type="Gene3D" id="1.10.260.40">
    <property type="entry name" value="lambda repressor-like DNA-binding domains"/>
    <property type="match status" value="1"/>
</dbReference>
<proteinExistence type="predicted"/>
<gene>
    <name evidence="1" type="ORF">GODINES_45</name>
</gene>
<name>A0A0K1LRZ8_9CAUD</name>
<keyword evidence="1" id="KW-0238">DNA-binding</keyword>
<dbReference type="GO" id="GO:0003677">
    <property type="term" value="F:DNA binding"/>
    <property type="evidence" value="ECO:0007669"/>
    <property type="project" value="UniProtKB-KW"/>
</dbReference>
<sequence length="129" mass="14441">MTDTTTKEPADYTDGLGELMRAKRLYIGLSQRGMAKHLSDMDRRSYQRIENGQDAMPPGLMTTVDTLVDKFDSEVDSVISAAEREHEARGGRYLEVTVPRDPRQEWERCVVARAAVEGGLIRPVLSGED</sequence>
<keyword evidence="2" id="KW-1185">Reference proteome</keyword>
<reference evidence="1 2" key="1">
    <citation type="journal article" date="2016" name="BMC Microbiol.">
        <title>Characterization of mycobacteria and mycobacteriophages isolated from compost at the Sao Paulo Zoo Park Foundation in Brazil and creation of the new mycobacteriophage Cluster U.</title>
        <authorList>
            <person name="Lima-Junior J.D."/>
            <person name="Viana-Niero C."/>
            <person name="Conde Oliveira D.V."/>
            <person name="Machado G.E."/>
            <person name="Rabello M.C."/>
            <person name="Martins-Junior J."/>
            <person name="Martins L.F."/>
            <person name="Digiampietri L.A."/>
            <person name="da Silva A.M."/>
            <person name="Setubal J.C."/>
            <person name="Russell D.A."/>
            <person name="Jacobs-Sera D."/>
            <person name="Pope W.H."/>
            <person name="Hatfull G.F."/>
            <person name="Leao S.C."/>
        </authorList>
    </citation>
    <scope>NUCLEOTIDE SEQUENCE [LARGE SCALE GENOMIC DNA]</scope>
</reference>
<protein>
    <submittedName>
        <fullName evidence="1">Helix-turn-helix DNA-binding protein</fullName>
    </submittedName>
</protein>
<evidence type="ECO:0000313" key="2">
    <source>
        <dbReference type="Proteomes" id="UP000230307"/>
    </source>
</evidence>
<organism evidence="1 2">
    <name type="scientific">Mycobacterium phage Godines</name>
    <dbReference type="NCBI Taxonomy" id="1675551"/>
    <lineage>
        <taxon>Viruses</taxon>
        <taxon>Duplodnaviria</taxon>
        <taxon>Heunggongvirae</taxon>
        <taxon>Uroviricota</taxon>
        <taxon>Caudoviricetes</taxon>
        <taxon>Bclasvirinae</taxon>
        <taxon>Rosebushvirus</taxon>
        <taxon>Rosebushvirus godines</taxon>
    </lineage>
</organism>
<evidence type="ECO:0000313" key="1">
    <source>
        <dbReference type="EMBL" id="AKU45244.1"/>
    </source>
</evidence>
<dbReference type="Proteomes" id="UP000230307">
    <property type="component" value="Genome"/>
</dbReference>
<accession>A0A0K1LRZ8</accession>
<dbReference type="OrthoDB" id="11717at10239"/>
<dbReference type="EMBL" id="KR997932">
    <property type="protein sequence ID" value="AKU45244.1"/>
    <property type="molecule type" value="Genomic_DNA"/>
</dbReference>
<dbReference type="SUPFAM" id="SSF47413">
    <property type="entry name" value="lambda repressor-like DNA-binding domains"/>
    <property type="match status" value="1"/>
</dbReference>
<dbReference type="InterPro" id="IPR010982">
    <property type="entry name" value="Lambda_DNA-bd_dom_sf"/>
</dbReference>